<dbReference type="PANTHER" id="PTHR46331">
    <property type="entry name" value="VALACYCLOVIR HYDROLASE"/>
    <property type="match status" value="1"/>
</dbReference>
<dbReference type="Gene3D" id="3.40.50.1820">
    <property type="entry name" value="alpha/beta hydrolase"/>
    <property type="match status" value="1"/>
</dbReference>
<proteinExistence type="predicted"/>
<evidence type="ECO:0000256" key="1">
    <source>
        <dbReference type="SAM" id="MobiDB-lite"/>
    </source>
</evidence>
<protein>
    <recommendedName>
        <fullName evidence="3">AB hydrolase-1 domain-containing protein</fullName>
    </recommendedName>
</protein>
<feature type="region of interest" description="Disordered" evidence="1">
    <location>
        <begin position="110"/>
        <end position="131"/>
    </location>
</feature>
<feature type="compositionally biased region" description="Low complexity" evidence="1">
    <location>
        <begin position="111"/>
        <end position="126"/>
    </location>
</feature>
<reference evidence="2" key="1">
    <citation type="submission" date="2021-01" db="EMBL/GenBank/DDBJ databases">
        <authorList>
            <person name="Corre E."/>
            <person name="Pelletier E."/>
            <person name="Niang G."/>
            <person name="Scheremetjew M."/>
            <person name="Finn R."/>
            <person name="Kale V."/>
            <person name="Holt S."/>
            <person name="Cochrane G."/>
            <person name="Meng A."/>
            <person name="Brown T."/>
            <person name="Cohen L."/>
        </authorList>
    </citation>
    <scope>NUCLEOTIDE SEQUENCE</scope>
    <source>
        <strain evidence="2">10249 10 AB</strain>
    </source>
</reference>
<dbReference type="AlphaFoldDB" id="A0A7S4AUK2"/>
<evidence type="ECO:0000313" key="2">
    <source>
        <dbReference type="EMBL" id="CAE0726803.1"/>
    </source>
</evidence>
<dbReference type="PANTHER" id="PTHR46331:SF2">
    <property type="entry name" value="VALACYCLOVIR HYDROLASE"/>
    <property type="match status" value="1"/>
</dbReference>
<dbReference type="InterPro" id="IPR029058">
    <property type="entry name" value="AB_hydrolase_fold"/>
</dbReference>
<dbReference type="GO" id="GO:0017171">
    <property type="term" value="F:serine hydrolase activity"/>
    <property type="evidence" value="ECO:0007669"/>
    <property type="project" value="TreeGrafter"/>
</dbReference>
<evidence type="ECO:0008006" key="3">
    <source>
        <dbReference type="Google" id="ProtNLM"/>
    </source>
</evidence>
<dbReference type="EMBL" id="HBIX01029065">
    <property type="protein sequence ID" value="CAE0726803.1"/>
    <property type="molecule type" value="Transcribed_RNA"/>
</dbReference>
<organism evidence="2">
    <name type="scientific">Pseudo-nitzschia australis</name>
    <dbReference type="NCBI Taxonomy" id="44445"/>
    <lineage>
        <taxon>Eukaryota</taxon>
        <taxon>Sar</taxon>
        <taxon>Stramenopiles</taxon>
        <taxon>Ochrophyta</taxon>
        <taxon>Bacillariophyta</taxon>
        <taxon>Bacillariophyceae</taxon>
        <taxon>Bacillariophycidae</taxon>
        <taxon>Bacillariales</taxon>
        <taxon>Bacillariaceae</taxon>
        <taxon>Pseudo-nitzschia</taxon>
    </lineage>
</organism>
<dbReference type="SUPFAM" id="SSF53474">
    <property type="entry name" value="alpha/beta-Hydrolases"/>
    <property type="match status" value="1"/>
</dbReference>
<name>A0A7S4AUK2_9STRA</name>
<gene>
    <name evidence="2" type="ORF">PAUS00366_LOCUS19563</name>
</gene>
<accession>A0A7S4AUK2</accession>
<sequence>MEILLQERLISFTRAACCYCILVYQTKSDKADKTHATIMVIPLSASFHPTIRGRYHLHKRCLKEAVFRQRQAGYRHVHLEGGFKVVSSSSLASSRAFVLSNHAQRSFETATTTNTNNNNYNNNNNNSSDVSRKIVSAPNGIDFRVTVRNPDAPYPCLCLPGALGTGSSDFSNLLYDKDGGLGPEFGIYAFDPRGLGGSVNYNYNSNSGSKDDATENHPAATVQRDYPIGFYVRDALDAAQVMKTLGFDRYSVLGWSDGANSAIHLAAHPDTKESVRNLVVWGGGAYVTKDDVDAWESLRDIHQWSPRMRQEKAAVHGGSMEYLQQLNDAATDGWIQLYHNPQTNGDVCLSALHQVDCPTSVLHGSKDVICATKHAQYISRQIPKATLTIFPDGKHNIHQRYATDFHRLVRKFLTETMDDEASAAAAAVQPFISTVVTSQKEDVPLI</sequence>